<dbReference type="OrthoDB" id="2988772at2"/>
<keyword evidence="2" id="KW-0413">Isomerase</keyword>
<protein>
    <submittedName>
        <fullName evidence="2">Enoyl-CoA hydratase/isomerase</fullName>
    </submittedName>
</protein>
<sequence>MDLQYLDVEIDGTVATVWLNRPPVNAVNIALYDEIQRVFANPDAFADDVRVMVLAGRGAHFCGGNDLGEFATMTPDNASERMWHVREAFFAIQDCPVPVIGAIHGTAVGTGLALAASCDYLIAAADAVIGLPEITVGVMGGARHLGRWVTQPTVRRAFFTGKPLTAAELYSLGAIQAVVPPDQLLDEVYAEARLIAAHSPTAMRVAKRGLNAIEHADIKSGYTYEQRLTALMSGHPDSKEALHARKERRPPEYAPRQDLLPPPGVPAQG</sequence>
<keyword evidence="3" id="KW-1185">Reference proteome</keyword>
<feature type="region of interest" description="Disordered" evidence="1">
    <location>
        <begin position="235"/>
        <end position="269"/>
    </location>
</feature>
<dbReference type="InParanoid" id="E3J7V4"/>
<reference evidence="2 3" key="1">
    <citation type="submission" date="2010-10" db="EMBL/GenBank/DDBJ databases">
        <title>Complete sequence of Frankia sp. EuI1c.</title>
        <authorList>
            <consortium name="US DOE Joint Genome Institute"/>
            <person name="Lucas S."/>
            <person name="Copeland A."/>
            <person name="Lapidus A."/>
            <person name="Cheng J.-F."/>
            <person name="Bruce D."/>
            <person name="Goodwin L."/>
            <person name="Pitluck S."/>
            <person name="Chertkov O."/>
            <person name="Detter J.C."/>
            <person name="Han C."/>
            <person name="Tapia R."/>
            <person name="Land M."/>
            <person name="Hauser L."/>
            <person name="Jeffries C."/>
            <person name="Kyrpides N."/>
            <person name="Ivanova N."/>
            <person name="Mikhailova N."/>
            <person name="Beauchemin N."/>
            <person name="Sen A."/>
            <person name="Sur S.A."/>
            <person name="Gtari M."/>
            <person name="Wall L."/>
            <person name="Tisa L."/>
            <person name="Woyke T."/>
        </authorList>
    </citation>
    <scope>NUCLEOTIDE SEQUENCE [LARGE SCALE GENOMIC DNA]</scope>
    <source>
        <strain evidence="3">DSM 45817 / CECT 9037 / EuI1c</strain>
    </source>
</reference>
<dbReference type="InterPro" id="IPR029045">
    <property type="entry name" value="ClpP/crotonase-like_dom_sf"/>
</dbReference>
<dbReference type="Proteomes" id="UP000002484">
    <property type="component" value="Chromosome"/>
</dbReference>
<dbReference type="GO" id="GO:0016853">
    <property type="term" value="F:isomerase activity"/>
    <property type="evidence" value="ECO:0007669"/>
    <property type="project" value="UniProtKB-KW"/>
</dbReference>
<dbReference type="STRING" id="298654.FraEuI1c_2831"/>
<proteinExistence type="predicted"/>
<feature type="compositionally biased region" description="Pro residues" evidence="1">
    <location>
        <begin position="260"/>
        <end position="269"/>
    </location>
</feature>
<evidence type="ECO:0000256" key="1">
    <source>
        <dbReference type="SAM" id="MobiDB-lite"/>
    </source>
</evidence>
<dbReference type="AlphaFoldDB" id="E3J7V4"/>
<dbReference type="Gene3D" id="3.90.226.10">
    <property type="entry name" value="2-enoyl-CoA Hydratase, Chain A, domain 1"/>
    <property type="match status" value="1"/>
</dbReference>
<dbReference type="KEGG" id="fri:FraEuI1c_2831"/>
<dbReference type="Pfam" id="PF00378">
    <property type="entry name" value="ECH_1"/>
    <property type="match status" value="1"/>
</dbReference>
<evidence type="ECO:0000313" key="3">
    <source>
        <dbReference type="Proteomes" id="UP000002484"/>
    </source>
</evidence>
<dbReference type="HOGENOM" id="CLU_009834_7_0_11"/>
<dbReference type="PANTHER" id="PTHR11941">
    <property type="entry name" value="ENOYL-COA HYDRATASE-RELATED"/>
    <property type="match status" value="1"/>
</dbReference>
<dbReference type="InterPro" id="IPR001753">
    <property type="entry name" value="Enoyl-CoA_hydra/iso"/>
</dbReference>
<dbReference type="CDD" id="cd06558">
    <property type="entry name" value="crotonase-like"/>
    <property type="match status" value="1"/>
</dbReference>
<dbReference type="EMBL" id="CP002299">
    <property type="protein sequence ID" value="ADP80858.1"/>
    <property type="molecule type" value="Genomic_DNA"/>
</dbReference>
<dbReference type="RefSeq" id="WP_013423976.1">
    <property type="nucleotide sequence ID" value="NC_014666.1"/>
</dbReference>
<dbReference type="eggNOG" id="COG1024">
    <property type="taxonomic scope" value="Bacteria"/>
</dbReference>
<accession>E3J7V4</accession>
<organism evidence="2 3">
    <name type="scientific">Pseudofrankia inefficax (strain DSM 45817 / CECT 9037 / DDB 130130 / EuI1c)</name>
    <name type="common">Frankia inefficax</name>
    <dbReference type="NCBI Taxonomy" id="298654"/>
    <lineage>
        <taxon>Bacteria</taxon>
        <taxon>Bacillati</taxon>
        <taxon>Actinomycetota</taxon>
        <taxon>Actinomycetes</taxon>
        <taxon>Frankiales</taxon>
        <taxon>Frankiaceae</taxon>
        <taxon>Pseudofrankia</taxon>
    </lineage>
</organism>
<dbReference type="PANTHER" id="PTHR11941:SF54">
    <property type="entry name" value="ENOYL-COA HYDRATASE, MITOCHONDRIAL"/>
    <property type="match status" value="1"/>
</dbReference>
<gene>
    <name evidence="2" type="ordered locus">FraEuI1c_2831</name>
</gene>
<name>E3J7V4_PSEI1</name>
<dbReference type="SUPFAM" id="SSF52096">
    <property type="entry name" value="ClpP/crotonase"/>
    <property type="match status" value="1"/>
</dbReference>
<evidence type="ECO:0000313" key="2">
    <source>
        <dbReference type="EMBL" id="ADP80858.1"/>
    </source>
</evidence>
<dbReference type="GO" id="GO:0006635">
    <property type="term" value="P:fatty acid beta-oxidation"/>
    <property type="evidence" value="ECO:0007669"/>
    <property type="project" value="TreeGrafter"/>
</dbReference>